<feature type="domain" description="RDD" evidence="7">
    <location>
        <begin position="29"/>
        <end position="156"/>
    </location>
</feature>
<evidence type="ECO:0000313" key="8">
    <source>
        <dbReference type="EMBL" id="MFC0270304.1"/>
    </source>
</evidence>
<dbReference type="InterPro" id="IPR010432">
    <property type="entry name" value="RDD"/>
</dbReference>
<proteinExistence type="predicted"/>
<dbReference type="PANTHER" id="PTHR36115">
    <property type="entry name" value="PROLINE-RICH ANTIGEN HOMOLOG-RELATED"/>
    <property type="match status" value="1"/>
</dbReference>
<keyword evidence="9" id="KW-1185">Reference proteome</keyword>
<dbReference type="PANTHER" id="PTHR36115:SF9">
    <property type="entry name" value="LMO1584 PROTEIN"/>
    <property type="match status" value="1"/>
</dbReference>
<sequence length="177" mass="20418">MDTTLEGGNEFEQPLEKQHYSEVTTINHYAGFWMRFWAYLFDLLVVGSVNRIIIYPLFALMGINTSGAGIFSPIEIVTAITFFLYFVLMTKYFNQTLGKMIFGLKVVSVLKEKEPLPWSTVLFRELVGRYISKVIWIGYLIVAFTNKKQGLHDLFADTTVVHEKLYTVSRKEVKPVE</sequence>
<reference evidence="8 9" key="1">
    <citation type="submission" date="2024-09" db="EMBL/GenBank/DDBJ databases">
        <authorList>
            <person name="Sun Q."/>
            <person name="Mori K."/>
        </authorList>
    </citation>
    <scope>NUCLEOTIDE SEQUENCE [LARGE SCALE GENOMIC DNA]</scope>
    <source>
        <strain evidence="8 9">CCM 7228</strain>
    </source>
</reference>
<organism evidence="8 9">
    <name type="scientific">Metabacillus herbersteinensis</name>
    <dbReference type="NCBI Taxonomy" id="283816"/>
    <lineage>
        <taxon>Bacteria</taxon>
        <taxon>Bacillati</taxon>
        <taxon>Bacillota</taxon>
        <taxon>Bacilli</taxon>
        <taxon>Bacillales</taxon>
        <taxon>Bacillaceae</taxon>
        <taxon>Metabacillus</taxon>
    </lineage>
</organism>
<dbReference type="InterPro" id="IPR051791">
    <property type="entry name" value="Pra-immunoreactive"/>
</dbReference>
<feature type="transmembrane region" description="Helical" evidence="6">
    <location>
        <begin position="70"/>
        <end position="90"/>
    </location>
</feature>
<evidence type="ECO:0000313" key="9">
    <source>
        <dbReference type="Proteomes" id="UP001589854"/>
    </source>
</evidence>
<dbReference type="Pfam" id="PF06271">
    <property type="entry name" value="RDD"/>
    <property type="match status" value="1"/>
</dbReference>
<accession>A0ABV6G9E2</accession>
<comment type="caution">
    <text evidence="8">The sequence shown here is derived from an EMBL/GenBank/DDBJ whole genome shotgun (WGS) entry which is preliminary data.</text>
</comment>
<evidence type="ECO:0000256" key="3">
    <source>
        <dbReference type="ARBA" id="ARBA00022692"/>
    </source>
</evidence>
<evidence type="ECO:0000256" key="2">
    <source>
        <dbReference type="ARBA" id="ARBA00022475"/>
    </source>
</evidence>
<keyword evidence="3 6" id="KW-0812">Transmembrane</keyword>
<protein>
    <submittedName>
        <fullName evidence="8">RDD family protein</fullName>
    </submittedName>
</protein>
<feature type="transmembrane region" description="Helical" evidence="6">
    <location>
        <begin position="36"/>
        <end position="58"/>
    </location>
</feature>
<evidence type="ECO:0000256" key="6">
    <source>
        <dbReference type="SAM" id="Phobius"/>
    </source>
</evidence>
<keyword evidence="5 6" id="KW-0472">Membrane</keyword>
<evidence type="ECO:0000259" key="7">
    <source>
        <dbReference type="Pfam" id="PF06271"/>
    </source>
</evidence>
<keyword evidence="2" id="KW-1003">Cell membrane</keyword>
<evidence type="ECO:0000256" key="5">
    <source>
        <dbReference type="ARBA" id="ARBA00023136"/>
    </source>
</evidence>
<name>A0ABV6G9E2_9BACI</name>
<keyword evidence="4 6" id="KW-1133">Transmembrane helix</keyword>
<dbReference type="Proteomes" id="UP001589854">
    <property type="component" value="Unassembled WGS sequence"/>
</dbReference>
<dbReference type="RefSeq" id="WP_378930101.1">
    <property type="nucleotide sequence ID" value="NZ_JBHLVO010000001.1"/>
</dbReference>
<evidence type="ECO:0000256" key="4">
    <source>
        <dbReference type="ARBA" id="ARBA00022989"/>
    </source>
</evidence>
<dbReference type="EMBL" id="JBHLVO010000001">
    <property type="protein sequence ID" value="MFC0270304.1"/>
    <property type="molecule type" value="Genomic_DNA"/>
</dbReference>
<evidence type="ECO:0000256" key="1">
    <source>
        <dbReference type="ARBA" id="ARBA00004651"/>
    </source>
</evidence>
<gene>
    <name evidence="8" type="ORF">ACFFIX_02365</name>
</gene>
<comment type="subcellular location">
    <subcellularLocation>
        <location evidence="1">Cell membrane</location>
        <topology evidence="1">Multi-pass membrane protein</topology>
    </subcellularLocation>
</comment>